<feature type="compositionally biased region" description="Basic and acidic residues" evidence="1">
    <location>
        <begin position="45"/>
        <end position="67"/>
    </location>
</feature>
<reference evidence="2 3" key="1">
    <citation type="journal article" date="2015" name="Genome Biol. Evol.">
        <title>Comparative Genomics of a Bacterivorous Green Alga Reveals Evolutionary Causalities and Consequences of Phago-Mixotrophic Mode of Nutrition.</title>
        <authorList>
            <person name="Burns J.A."/>
            <person name="Paasch A."/>
            <person name="Narechania A."/>
            <person name="Kim E."/>
        </authorList>
    </citation>
    <scope>NUCLEOTIDE SEQUENCE [LARGE SCALE GENOMIC DNA]</scope>
    <source>
        <strain evidence="2 3">PLY_AMNH</strain>
    </source>
</reference>
<dbReference type="EMBL" id="LGRX02032034">
    <property type="protein sequence ID" value="KAK3244259.1"/>
    <property type="molecule type" value="Genomic_DNA"/>
</dbReference>
<proteinExistence type="predicted"/>
<feature type="compositionally biased region" description="Basic and acidic residues" evidence="1">
    <location>
        <begin position="20"/>
        <end position="35"/>
    </location>
</feature>
<accession>A0AAE0BY41</accession>
<evidence type="ECO:0000256" key="1">
    <source>
        <dbReference type="SAM" id="MobiDB-lite"/>
    </source>
</evidence>
<feature type="compositionally biased region" description="Basic and acidic residues" evidence="1">
    <location>
        <begin position="1"/>
        <end position="10"/>
    </location>
</feature>
<dbReference type="Proteomes" id="UP001190700">
    <property type="component" value="Unassembled WGS sequence"/>
</dbReference>
<comment type="caution">
    <text evidence="2">The sequence shown here is derived from an EMBL/GenBank/DDBJ whole genome shotgun (WGS) entry which is preliminary data.</text>
</comment>
<keyword evidence="3" id="KW-1185">Reference proteome</keyword>
<feature type="region of interest" description="Disordered" evidence="1">
    <location>
        <begin position="1"/>
        <end position="98"/>
    </location>
</feature>
<name>A0AAE0BY41_9CHLO</name>
<protein>
    <submittedName>
        <fullName evidence="2">Uncharacterized protein</fullName>
    </submittedName>
</protein>
<evidence type="ECO:0000313" key="3">
    <source>
        <dbReference type="Proteomes" id="UP001190700"/>
    </source>
</evidence>
<gene>
    <name evidence="2" type="ORF">CYMTET_46121</name>
</gene>
<organism evidence="2 3">
    <name type="scientific">Cymbomonas tetramitiformis</name>
    <dbReference type="NCBI Taxonomy" id="36881"/>
    <lineage>
        <taxon>Eukaryota</taxon>
        <taxon>Viridiplantae</taxon>
        <taxon>Chlorophyta</taxon>
        <taxon>Pyramimonadophyceae</taxon>
        <taxon>Pyramimonadales</taxon>
        <taxon>Pyramimonadaceae</taxon>
        <taxon>Cymbomonas</taxon>
    </lineage>
</organism>
<sequence>MAKSDEELAKELQAQFDAEEQAHHQDEEMAKKMQGELELEQEFEDANRRFHADQDSKIATKLQKESDFPNGVPKPKDGEGASATSTSTSFSELEGNLS</sequence>
<feature type="compositionally biased region" description="Low complexity" evidence="1">
    <location>
        <begin position="80"/>
        <end position="98"/>
    </location>
</feature>
<dbReference type="AlphaFoldDB" id="A0AAE0BY41"/>
<evidence type="ECO:0000313" key="2">
    <source>
        <dbReference type="EMBL" id="KAK3244259.1"/>
    </source>
</evidence>